<dbReference type="EMBL" id="KQ241805">
    <property type="protein sequence ID" value="KNC83854.1"/>
    <property type="molecule type" value="Genomic_DNA"/>
</dbReference>
<keyword evidence="1 9" id="KW-0963">Cytoplasm</keyword>
<dbReference type="GO" id="GO:0036431">
    <property type="term" value="F:dCMP kinase activity"/>
    <property type="evidence" value="ECO:0007669"/>
    <property type="project" value="RHEA"/>
</dbReference>
<gene>
    <name evidence="10" type="ORF">SARC_03911</name>
</gene>
<comment type="subcellular location">
    <subcellularLocation>
        <location evidence="9">Cytoplasm</location>
    </subcellularLocation>
    <subcellularLocation>
        <location evidence="9">Nucleus</location>
    </subcellularLocation>
</comment>
<dbReference type="InterPro" id="IPR000850">
    <property type="entry name" value="Adenylat/UMP-CMP_kin"/>
</dbReference>
<dbReference type="Proteomes" id="UP000054560">
    <property type="component" value="Unassembled WGS sequence"/>
</dbReference>
<dbReference type="GeneID" id="25904415"/>
<dbReference type="GO" id="GO:0006221">
    <property type="term" value="P:pyrimidine nucleotide biosynthetic process"/>
    <property type="evidence" value="ECO:0007669"/>
    <property type="project" value="UniProtKB-UniRule"/>
</dbReference>
<dbReference type="eggNOG" id="KOG3079">
    <property type="taxonomic scope" value="Eukaryota"/>
</dbReference>
<dbReference type="PROSITE" id="PS00113">
    <property type="entry name" value="ADENYLATE_KINASE"/>
    <property type="match status" value="1"/>
</dbReference>
<feature type="binding site" evidence="9">
    <location>
        <position position="88"/>
    </location>
    <ligand>
        <name>a ribonucleoside 5'-phosphate</name>
        <dbReference type="ChEBI" id="CHEBI:58043"/>
    </ligand>
</feature>
<evidence type="ECO:0000256" key="8">
    <source>
        <dbReference type="ARBA" id="ARBA00048116"/>
    </source>
</evidence>
<dbReference type="NCBIfam" id="TIGR01359">
    <property type="entry name" value="UMP_CMP_kin_fam"/>
    <property type="match status" value="1"/>
</dbReference>
<dbReference type="InterPro" id="IPR033690">
    <property type="entry name" value="Adenylat_kinase_CS"/>
</dbReference>
<feature type="region of interest" description="NMPbind" evidence="9">
    <location>
        <begin position="82"/>
        <end position="112"/>
    </location>
</feature>
<comment type="domain">
    <text evidence="9">Consists of three domains, a large central CORE domain and two small peripheral domains, NMPbind and LID, which undergo movements during catalysis. The LID domain closes over the site of phosphoryl transfer upon ATP binding. Assembling and dissambling the active center during each catalytic cycle provides an effective means to prevent ATP hydrolysis.</text>
</comment>
<comment type="catalytic activity">
    <reaction evidence="9">
        <text>CMP + ATP = CDP + ADP</text>
        <dbReference type="Rhea" id="RHEA:11600"/>
        <dbReference type="ChEBI" id="CHEBI:30616"/>
        <dbReference type="ChEBI" id="CHEBI:58069"/>
        <dbReference type="ChEBI" id="CHEBI:60377"/>
        <dbReference type="ChEBI" id="CHEBI:456216"/>
        <dbReference type="EC" id="2.7.4.14"/>
    </reaction>
</comment>
<evidence type="ECO:0000256" key="1">
    <source>
        <dbReference type="ARBA" id="ARBA00022490"/>
    </source>
</evidence>
<dbReference type="STRING" id="667725.A0A0L0G4M6"/>
<evidence type="ECO:0000256" key="4">
    <source>
        <dbReference type="ARBA" id="ARBA00022777"/>
    </source>
</evidence>
<keyword evidence="4 9" id="KW-0418">Kinase</keyword>
<reference evidence="10 11" key="1">
    <citation type="submission" date="2011-02" db="EMBL/GenBank/DDBJ databases">
        <title>The Genome Sequence of Sphaeroforma arctica JP610.</title>
        <authorList>
            <consortium name="The Broad Institute Genome Sequencing Platform"/>
            <person name="Russ C."/>
            <person name="Cuomo C."/>
            <person name="Young S.K."/>
            <person name="Zeng Q."/>
            <person name="Gargeya S."/>
            <person name="Alvarado L."/>
            <person name="Berlin A."/>
            <person name="Chapman S.B."/>
            <person name="Chen Z."/>
            <person name="Freedman E."/>
            <person name="Gellesch M."/>
            <person name="Goldberg J."/>
            <person name="Griggs A."/>
            <person name="Gujja S."/>
            <person name="Heilman E."/>
            <person name="Heiman D."/>
            <person name="Howarth C."/>
            <person name="Mehta T."/>
            <person name="Neiman D."/>
            <person name="Pearson M."/>
            <person name="Roberts A."/>
            <person name="Saif S."/>
            <person name="Shea T."/>
            <person name="Shenoy N."/>
            <person name="Sisk P."/>
            <person name="Stolte C."/>
            <person name="Sykes S."/>
            <person name="White J."/>
            <person name="Yandava C."/>
            <person name="Burger G."/>
            <person name="Gray M.W."/>
            <person name="Holland P.W.H."/>
            <person name="King N."/>
            <person name="Lang F.B.F."/>
            <person name="Roger A.J."/>
            <person name="Ruiz-Trillo I."/>
            <person name="Haas B."/>
            <person name="Nusbaum C."/>
            <person name="Birren B."/>
        </authorList>
    </citation>
    <scope>NUCLEOTIDE SEQUENCE [LARGE SCALE GENOMIC DNA]</scope>
    <source>
        <strain evidence="10 11">JP610</strain>
    </source>
</reference>
<sequence>MSSYQQFQSVEHLLCWFSFKLLGSAQHTLRAFTRHPSVVSRLLSTMAPTAKYNVLFVLGGPGAGKGTQCEKIVAKYGYVHLSAGDLLRAERADKTSKNGDLIEWYITNGAIVPVEITIELIKNAMENTTSTNSFLIDGFPRNKDNLDGWTKIMDDKAEVKQVLNFDLSEEECLARAMKRGETSGRTDDNVESFKKRFVTFKESTQPIIDHFEVKNLVTTISSVPGPDEVFVEVCKVLDNLQ</sequence>
<comment type="catalytic activity">
    <reaction evidence="9">
        <text>dCMP + ATP = dCDP + ADP</text>
        <dbReference type="Rhea" id="RHEA:25094"/>
        <dbReference type="ChEBI" id="CHEBI:30616"/>
        <dbReference type="ChEBI" id="CHEBI:57566"/>
        <dbReference type="ChEBI" id="CHEBI:58593"/>
        <dbReference type="ChEBI" id="CHEBI:456216"/>
        <dbReference type="EC" id="2.7.4.14"/>
    </reaction>
</comment>
<protein>
    <recommendedName>
        <fullName evidence="9">UMP-CMP kinase</fullName>
        <ecNumber evidence="9">2.7.4.14</ecNumber>
    </recommendedName>
    <alternativeName>
        <fullName evidence="9">Deoxycytidylate kinase</fullName>
        <shortName evidence="9">CK</shortName>
        <shortName evidence="9">dCMP kinase</shortName>
    </alternativeName>
    <alternativeName>
        <fullName evidence="9">Uridine monophosphate/cytidine monophosphate kinase</fullName>
        <shortName evidence="9">UMP/CMP kinase</shortName>
        <shortName evidence="9">UMP/CMPK</shortName>
    </alternativeName>
</protein>
<feature type="binding site" evidence="9">
    <location>
        <begin position="138"/>
        <end position="141"/>
    </location>
    <ligand>
        <name>a ribonucleoside 5'-phosphate</name>
        <dbReference type="ChEBI" id="CHEBI:58043"/>
    </ligand>
</feature>
<dbReference type="PRINTS" id="PR00094">
    <property type="entry name" value="ADENYLTKNASE"/>
</dbReference>
<evidence type="ECO:0000256" key="5">
    <source>
        <dbReference type="ARBA" id="ARBA00022840"/>
    </source>
</evidence>
<keyword evidence="7 9" id="KW-0539">Nucleus</keyword>
<feature type="binding site" evidence="9">
    <location>
        <position position="179"/>
    </location>
    <ligand>
        <name>ATP</name>
        <dbReference type="ChEBI" id="CHEBI:30616"/>
    </ligand>
</feature>
<feature type="binding site" evidence="9">
    <location>
        <begin position="62"/>
        <end position="67"/>
    </location>
    <ligand>
        <name>ATP</name>
        <dbReference type="ChEBI" id="CHEBI:30616"/>
    </ligand>
</feature>
<feature type="binding site" evidence="9">
    <location>
        <position position="224"/>
    </location>
    <ligand>
        <name>ATP</name>
        <dbReference type="ChEBI" id="CHEBI:30616"/>
    </ligand>
</feature>
<keyword evidence="5 9" id="KW-0067">ATP-binding</keyword>
<evidence type="ECO:0000256" key="9">
    <source>
        <dbReference type="HAMAP-Rule" id="MF_03172"/>
    </source>
</evidence>
<dbReference type="GO" id="GO:0005634">
    <property type="term" value="C:nucleus"/>
    <property type="evidence" value="ECO:0007669"/>
    <property type="project" value="UniProtKB-SubCell"/>
</dbReference>
<comment type="cofactor">
    <cofactor evidence="9">
        <name>Mg(2+)</name>
        <dbReference type="ChEBI" id="CHEBI:18420"/>
    </cofactor>
    <text evidence="9">Binds 1 Mg(2+) ion per monomer.</text>
</comment>
<feature type="binding site" evidence="9">
    <location>
        <begin position="110"/>
        <end position="112"/>
    </location>
    <ligand>
        <name>a ribonucleoside 5'-phosphate</name>
        <dbReference type="ChEBI" id="CHEBI:58043"/>
    </ligand>
</feature>
<proteinExistence type="inferred from homology"/>
<comment type="function">
    <text evidence="9">Catalyzes the phosphorylation of pyrimidine nucleoside monophosphates at the expense of ATP. Plays an important role in de novo pyrimidine nucleotide biosynthesis. Has preference for UMP and CMP as phosphate acceptors.</text>
</comment>
<evidence type="ECO:0000256" key="6">
    <source>
        <dbReference type="ARBA" id="ARBA00022975"/>
    </source>
</evidence>
<feature type="binding site" evidence="9">
    <location>
        <position position="196"/>
    </location>
    <ligand>
        <name>a ribonucleoside 5'-phosphate</name>
        <dbReference type="ChEBI" id="CHEBI:58043"/>
    </ligand>
</feature>
<evidence type="ECO:0000313" key="11">
    <source>
        <dbReference type="Proteomes" id="UP000054560"/>
    </source>
</evidence>
<dbReference type="SUPFAM" id="SSF52540">
    <property type="entry name" value="P-loop containing nucleoside triphosphate hydrolases"/>
    <property type="match status" value="1"/>
</dbReference>
<feature type="region of interest" description="LID" evidence="9">
    <location>
        <begin position="178"/>
        <end position="188"/>
    </location>
</feature>
<dbReference type="FunFam" id="3.40.50.300:FF:000315">
    <property type="entry name" value="Adenylate kinase 1"/>
    <property type="match status" value="1"/>
</dbReference>
<organism evidence="10 11">
    <name type="scientific">Sphaeroforma arctica JP610</name>
    <dbReference type="NCBI Taxonomy" id="667725"/>
    <lineage>
        <taxon>Eukaryota</taxon>
        <taxon>Ichthyosporea</taxon>
        <taxon>Ichthyophonida</taxon>
        <taxon>Sphaeroforma</taxon>
    </lineage>
</organism>
<dbReference type="GO" id="GO:0005524">
    <property type="term" value="F:ATP binding"/>
    <property type="evidence" value="ECO:0007669"/>
    <property type="project" value="UniProtKB-KW"/>
</dbReference>
<evidence type="ECO:0000256" key="7">
    <source>
        <dbReference type="ARBA" id="ARBA00023242"/>
    </source>
</evidence>
<feature type="binding site" evidence="9">
    <location>
        <position position="185"/>
    </location>
    <ligand>
        <name>a ribonucleoside 5'-phosphate</name>
        <dbReference type="ChEBI" id="CHEBI:58043"/>
    </ligand>
</feature>
<dbReference type="GO" id="GO:0036430">
    <property type="term" value="F:CMP kinase activity"/>
    <property type="evidence" value="ECO:0007669"/>
    <property type="project" value="RHEA"/>
</dbReference>
<dbReference type="GO" id="GO:0033862">
    <property type="term" value="F:UMP kinase activity"/>
    <property type="evidence" value="ECO:0007669"/>
    <property type="project" value="RHEA"/>
</dbReference>
<evidence type="ECO:0000256" key="3">
    <source>
        <dbReference type="ARBA" id="ARBA00022741"/>
    </source>
</evidence>
<keyword evidence="6 9" id="KW-0665">Pyrimidine biosynthesis</keyword>
<dbReference type="GO" id="GO:0005737">
    <property type="term" value="C:cytoplasm"/>
    <property type="evidence" value="ECO:0007669"/>
    <property type="project" value="UniProtKB-SubCell"/>
</dbReference>
<accession>A0A0L0G4M6</accession>
<dbReference type="CDD" id="cd01428">
    <property type="entry name" value="ADK"/>
    <property type="match status" value="1"/>
</dbReference>
<dbReference type="Pfam" id="PF00406">
    <property type="entry name" value="ADK"/>
    <property type="match status" value="1"/>
</dbReference>
<name>A0A0L0G4M6_9EUKA</name>
<keyword evidence="3 9" id="KW-0547">Nucleotide-binding</keyword>
<evidence type="ECO:0000313" key="10">
    <source>
        <dbReference type="EMBL" id="KNC83854.1"/>
    </source>
</evidence>
<keyword evidence="2 9" id="KW-0808">Transferase</keyword>
<dbReference type="Gene3D" id="3.40.50.300">
    <property type="entry name" value="P-loop containing nucleotide triphosphate hydrolases"/>
    <property type="match status" value="1"/>
</dbReference>
<dbReference type="PANTHER" id="PTHR23359">
    <property type="entry name" value="NUCLEOTIDE KINASE"/>
    <property type="match status" value="1"/>
</dbReference>
<dbReference type="RefSeq" id="XP_014157756.1">
    <property type="nucleotide sequence ID" value="XM_014302281.1"/>
</dbReference>
<evidence type="ECO:0000256" key="2">
    <source>
        <dbReference type="ARBA" id="ARBA00022679"/>
    </source>
</evidence>
<dbReference type="HAMAP" id="MF_03172">
    <property type="entry name" value="Adenylate_kinase_UMP_CMP_kin"/>
    <property type="match status" value="1"/>
</dbReference>
<comment type="catalytic activity">
    <reaction evidence="8 9">
        <text>UMP + ATP = UDP + ADP</text>
        <dbReference type="Rhea" id="RHEA:24400"/>
        <dbReference type="ChEBI" id="CHEBI:30616"/>
        <dbReference type="ChEBI" id="CHEBI:57865"/>
        <dbReference type="ChEBI" id="CHEBI:58223"/>
        <dbReference type="ChEBI" id="CHEBI:456216"/>
        <dbReference type="EC" id="2.7.4.14"/>
    </reaction>
</comment>
<comment type="similarity">
    <text evidence="9">Belongs to the adenylate kinase family. UMP-CMP kinase subfamily.</text>
</comment>
<dbReference type="OrthoDB" id="442176at2759"/>
<dbReference type="EC" id="2.7.4.14" evidence="9"/>
<dbReference type="InterPro" id="IPR027417">
    <property type="entry name" value="P-loop_NTPase"/>
</dbReference>
<comment type="subunit">
    <text evidence="9">Monomer.</text>
</comment>
<dbReference type="HAMAP" id="MF_00235">
    <property type="entry name" value="Adenylate_kinase_Adk"/>
    <property type="match status" value="1"/>
</dbReference>
<feature type="binding site" evidence="9">
    <location>
        <position position="145"/>
    </location>
    <ligand>
        <name>CMP</name>
        <dbReference type="ChEBI" id="CHEBI:60377"/>
    </ligand>
</feature>
<dbReference type="InterPro" id="IPR006266">
    <property type="entry name" value="UMP_CMP_kinase"/>
</dbReference>
<dbReference type="AlphaFoldDB" id="A0A0L0G4M6"/>
<keyword evidence="11" id="KW-1185">Reference proteome</keyword>
<dbReference type="GO" id="GO:0006207">
    <property type="term" value="P:'de novo' pyrimidine nucleobase biosynthetic process"/>
    <property type="evidence" value="ECO:0007669"/>
    <property type="project" value="InterPro"/>
</dbReference>